<evidence type="ECO:0000313" key="1">
    <source>
        <dbReference type="EMBL" id="MBB4064742.1"/>
    </source>
</evidence>
<reference evidence="1 2" key="1">
    <citation type="submission" date="2020-08" db="EMBL/GenBank/DDBJ databases">
        <title>Genomic Encyclopedia of Type Strains, Phase IV (KMG-IV): sequencing the most valuable type-strain genomes for metagenomic binning, comparative biology and taxonomic classification.</title>
        <authorList>
            <person name="Goeker M."/>
        </authorList>
    </citation>
    <scope>NUCLEOTIDE SEQUENCE [LARGE SCALE GENOMIC DNA]</scope>
    <source>
        <strain evidence="1 2">DSM 29853</strain>
    </source>
</reference>
<dbReference type="AlphaFoldDB" id="A0A7W6J668"/>
<evidence type="ECO:0000313" key="2">
    <source>
        <dbReference type="Proteomes" id="UP000528286"/>
    </source>
</evidence>
<dbReference type="EMBL" id="JACIEZ010000003">
    <property type="protein sequence ID" value="MBB4064742.1"/>
    <property type="molecule type" value="Genomic_DNA"/>
</dbReference>
<organism evidence="1 2">
    <name type="scientific">Gellertiella hungarica</name>
    <dbReference type="NCBI Taxonomy" id="1572859"/>
    <lineage>
        <taxon>Bacteria</taxon>
        <taxon>Pseudomonadati</taxon>
        <taxon>Pseudomonadota</taxon>
        <taxon>Alphaproteobacteria</taxon>
        <taxon>Hyphomicrobiales</taxon>
        <taxon>Rhizobiaceae</taxon>
        <taxon>Gellertiella</taxon>
    </lineage>
</organism>
<sequence>MSADFVRDTLLQIENTPVRQLGGRYYCFEDELMMFMRRHR</sequence>
<name>A0A7W6J668_9HYPH</name>
<protein>
    <submittedName>
        <fullName evidence="1">Uncharacterized protein</fullName>
    </submittedName>
</protein>
<dbReference type="RefSeq" id="WP_281375700.1">
    <property type="nucleotide sequence ID" value="NZ_JACIEZ010000003.1"/>
</dbReference>
<keyword evidence="2" id="KW-1185">Reference proteome</keyword>
<dbReference type="Proteomes" id="UP000528286">
    <property type="component" value="Unassembled WGS sequence"/>
</dbReference>
<gene>
    <name evidence="1" type="ORF">GGR23_001929</name>
</gene>
<accession>A0A7W6J668</accession>
<comment type="caution">
    <text evidence="1">The sequence shown here is derived from an EMBL/GenBank/DDBJ whole genome shotgun (WGS) entry which is preliminary data.</text>
</comment>
<proteinExistence type="predicted"/>